<dbReference type="Proteomes" id="UP001595846">
    <property type="component" value="Unassembled WGS sequence"/>
</dbReference>
<dbReference type="EMBL" id="JBHSAQ010000002">
    <property type="protein sequence ID" value="MFC3957767.1"/>
    <property type="molecule type" value="Genomic_DNA"/>
</dbReference>
<dbReference type="InterPro" id="IPR029066">
    <property type="entry name" value="PLP-binding_barrel"/>
</dbReference>
<accession>A0ABD5NLC0</accession>
<evidence type="ECO:0000313" key="3">
    <source>
        <dbReference type="Proteomes" id="UP001595846"/>
    </source>
</evidence>
<feature type="domain" description="Alanine racemase N-terminal" evidence="1">
    <location>
        <begin position="23"/>
        <end position="203"/>
    </location>
</feature>
<proteinExistence type="predicted"/>
<keyword evidence="3" id="KW-1185">Reference proteome</keyword>
<evidence type="ECO:0000313" key="2">
    <source>
        <dbReference type="EMBL" id="MFC3957767.1"/>
    </source>
</evidence>
<dbReference type="InterPro" id="IPR001608">
    <property type="entry name" value="Ala_racemase_N"/>
</dbReference>
<dbReference type="PANTHER" id="PTHR28004:SF2">
    <property type="entry name" value="D-SERINE DEHYDRATASE"/>
    <property type="match status" value="1"/>
</dbReference>
<dbReference type="AlphaFoldDB" id="A0ABD5NLC0"/>
<dbReference type="Pfam" id="PF01168">
    <property type="entry name" value="Ala_racemase_N"/>
    <property type="match status" value="1"/>
</dbReference>
<dbReference type="InterPro" id="IPR051466">
    <property type="entry name" value="D-amino_acid_metab_enzyme"/>
</dbReference>
<reference evidence="2 3" key="1">
    <citation type="journal article" date="2019" name="Int. J. Syst. Evol. Microbiol.">
        <title>The Global Catalogue of Microorganisms (GCM) 10K type strain sequencing project: providing services to taxonomists for standard genome sequencing and annotation.</title>
        <authorList>
            <consortium name="The Broad Institute Genomics Platform"/>
            <consortium name="The Broad Institute Genome Sequencing Center for Infectious Disease"/>
            <person name="Wu L."/>
            <person name="Ma J."/>
        </authorList>
    </citation>
    <scope>NUCLEOTIDE SEQUENCE [LARGE SCALE GENOMIC DNA]</scope>
    <source>
        <strain evidence="2 3">IBRC-M 10256</strain>
    </source>
</reference>
<dbReference type="SUPFAM" id="SSF51419">
    <property type="entry name" value="PLP-binding barrel"/>
    <property type="match status" value="1"/>
</dbReference>
<protein>
    <submittedName>
        <fullName evidence="2">Alanine racemase</fullName>
        <ecNumber evidence="2">5.1.1.1</ecNumber>
    </submittedName>
</protein>
<gene>
    <name evidence="2" type="ORF">ACFOUR_05190</name>
</gene>
<dbReference type="Gene3D" id="3.20.20.10">
    <property type="entry name" value="Alanine racemase"/>
    <property type="match status" value="1"/>
</dbReference>
<dbReference type="PANTHER" id="PTHR28004">
    <property type="entry name" value="ZGC:162816-RELATED"/>
    <property type="match status" value="1"/>
</dbReference>
<dbReference type="GO" id="GO:0008784">
    <property type="term" value="F:alanine racemase activity"/>
    <property type="evidence" value="ECO:0007669"/>
    <property type="project" value="UniProtKB-EC"/>
</dbReference>
<dbReference type="EC" id="5.1.1.1" evidence="2"/>
<keyword evidence="2" id="KW-0413">Isomerase</keyword>
<name>A0ABD5NLC0_9EURY</name>
<evidence type="ECO:0000259" key="1">
    <source>
        <dbReference type="Pfam" id="PF01168"/>
    </source>
</evidence>
<dbReference type="RefSeq" id="WP_256530458.1">
    <property type="nucleotide sequence ID" value="NZ_CP101824.1"/>
</dbReference>
<organism evidence="2 3">
    <name type="scientific">Halovivax cerinus</name>
    <dbReference type="NCBI Taxonomy" id="1487865"/>
    <lineage>
        <taxon>Archaea</taxon>
        <taxon>Methanobacteriati</taxon>
        <taxon>Methanobacteriota</taxon>
        <taxon>Stenosarchaea group</taxon>
        <taxon>Halobacteria</taxon>
        <taxon>Halobacteriales</taxon>
        <taxon>Natrialbaceae</taxon>
        <taxon>Halovivax</taxon>
    </lineage>
</organism>
<sequence length="396" mass="42492">MTSTYDAYRSALSGESFPLAYFDRDAFEANLRTTRRRAGGLPVRVASKSIRCRAVLRAVLDRDGFSGVMCYTGHEAAHLAADGFDDLLVAYPIVDTAEIAAVCSAIDDGARIVLMVDCAAHVERITGVAEAHGVTVPLCLDLDVSTEHLGIHFGVRRSGIRSASAALELARTIADASAVSLSGVMGYEGQLAGLPDDDPSNSAPKNAVVRRLKRRSEPIVHERRQETVAALDREGFDLDFVNGGGTGCFESTRQDSSVTELTAGSAFFAPALFDYYRGFSYEPAAGYAIEVVRQPDPDVYTCRGGGYVASGPPGVDKTPTVYLPRGASLFDAEGAGEVQTPIAYDGPHDLDLGDPVLLRHAKAGELCTHFEYLHVIDDGEIVDRYPTYRGDGAWFV</sequence>
<dbReference type="GeneID" id="73903142"/>
<comment type="caution">
    <text evidence="2">The sequence shown here is derived from an EMBL/GenBank/DDBJ whole genome shotgun (WGS) entry which is preliminary data.</text>
</comment>